<organism evidence="2">
    <name type="scientific">Capitella teleta</name>
    <name type="common">Polychaete worm</name>
    <dbReference type="NCBI Taxonomy" id="283909"/>
    <lineage>
        <taxon>Eukaryota</taxon>
        <taxon>Metazoa</taxon>
        <taxon>Spiralia</taxon>
        <taxon>Lophotrochozoa</taxon>
        <taxon>Annelida</taxon>
        <taxon>Polychaeta</taxon>
        <taxon>Sedentaria</taxon>
        <taxon>Scolecida</taxon>
        <taxon>Capitellidae</taxon>
        <taxon>Capitella</taxon>
    </lineage>
</organism>
<dbReference type="EnsemblMetazoa" id="CapteT204732">
    <property type="protein sequence ID" value="CapteP204732"/>
    <property type="gene ID" value="CapteG204732"/>
</dbReference>
<dbReference type="Gene3D" id="4.10.410.10">
    <property type="entry name" value="Pancreatic trypsin inhibitor Kunitz domain"/>
    <property type="match status" value="1"/>
</dbReference>
<dbReference type="SUPFAM" id="SSF57362">
    <property type="entry name" value="BPTI-like"/>
    <property type="match status" value="1"/>
</dbReference>
<evidence type="ECO:0000313" key="2">
    <source>
        <dbReference type="EMBL" id="ELU12185.1"/>
    </source>
</evidence>
<sequence>MTADNLIRDLHTNSNIERVRSTEINNYEGVQISQLLTLPQKSLMLQGQGTEAHARWYFKASVSHCTQFIYRGTGGEDKCNPEEIPAYCHLKIDHGHCEKASGETESSRTSEKRTRMCVCSPFNILSCDITF</sequence>
<dbReference type="GO" id="GO:0004867">
    <property type="term" value="F:serine-type endopeptidase inhibitor activity"/>
    <property type="evidence" value="ECO:0007669"/>
    <property type="project" value="InterPro"/>
</dbReference>
<keyword evidence="4" id="KW-1185">Reference proteome</keyword>
<feature type="domain" description="BPTI/Kunitz inhibitor" evidence="1">
    <location>
        <begin position="46"/>
        <end position="76"/>
    </location>
</feature>
<dbReference type="AlphaFoldDB" id="R7V8Z8"/>
<dbReference type="HOGENOM" id="CLU_1929551_0_0_1"/>
<evidence type="ECO:0000259" key="1">
    <source>
        <dbReference type="Pfam" id="PF00014"/>
    </source>
</evidence>
<reference evidence="3" key="3">
    <citation type="submission" date="2015-06" db="UniProtKB">
        <authorList>
            <consortium name="EnsemblMetazoa"/>
        </authorList>
    </citation>
    <scope>IDENTIFICATION</scope>
</reference>
<protein>
    <recommendedName>
        <fullName evidence="1">BPTI/Kunitz inhibitor domain-containing protein</fullName>
    </recommendedName>
</protein>
<dbReference type="Proteomes" id="UP000014760">
    <property type="component" value="Unassembled WGS sequence"/>
</dbReference>
<dbReference type="EMBL" id="AMQN01000829">
    <property type="status" value="NOT_ANNOTATED_CDS"/>
    <property type="molecule type" value="Genomic_DNA"/>
</dbReference>
<dbReference type="Pfam" id="PF00014">
    <property type="entry name" value="Kunitz_BPTI"/>
    <property type="match status" value="1"/>
</dbReference>
<dbReference type="InterPro" id="IPR036880">
    <property type="entry name" value="Kunitz_BPTI_sf"/>
</dbReference>
<accession>R7V8Z8</accession>
<name>R7V8Z8_CAPTE</name>
<dbReference type="InterPro" id="IPR002223">
    <property type="entry name" value="Kunitz_BPTI"/>
</dbReference>
<evidence type="ECO:0000313" key="4">
    <source>
        <dbReference type="Proteomes" id="UP000014760"/>
    </source>
</evidence>
<dbReference type="EMBL" id="KB296161">
    <property type="protein sequence ID" value="ELU12185.1"/>
    <property type="molecule type" value="Genomic_DNA"/>
</dbReference>
<reference evidence="4" key="1">
    <citation type="submission" date="2012-12" db="EMBL/GenBank/DDBJ databases">
        <authorList>
            <person name="Hellsten U."/>
            <person name="Grimwood J."/>
            <person name="Chapman J.A."/>
            <person name="Shapiro H."/>
            <person name="Aerts A."/>
            <person name="Otillar R.P."/>
            <person name="Terry A.Y."/>
            <person name="Boore J.L."/>
            <person name="Simakov O."/>
            <person name="Marletaz F."/>
            <person name="Cho S.-J."/>
            <person name="Edsinger-Gonzales E."/>
            <person name="Havlak P."/>
            <person name="Kuo D.-H."/>
            <person name="Larsson T."/>
            <person name="Lv J."/>
            <person name="Arendt D."/>
            <person name="Savage R."/>
            <person name="Osoegawa K."/>
            <person name="de Jong P."/>
            <person name="Lindberg D.R."/>
            <person name="Seaver E.C."/>
            <person name="Weisblat D.A."/>
            <person name="Putnam N.H."/>
            <person name="Grigoriev I.V."/>
            <person name="Rokhsar D.S."/>
        </authorList>
    </citation>
    <scope>NUCLEOTIDE SEQUENCE</scope>
    <source>
        <strain evidence="4">I ESC-2004</strain>
    </source>
</reference>
<proteinExistence type="predicted"/>
<gene>
    <name evidence="2" type="ORF">CAPTEDRAFT_204732</name>
</gene>
<reference evidence="2 4" key="2">
    <citation type="journal article" date="2013" name="Nature">
        <title>Insights into bilaterian evolution from three spiralian genomes.</title>
        <authorList>
            <person name="Simakov O."/>
            <person name="Marletaz F."/>
            <person name="Cho S.J."/>
            <person name="Edsinger-Gonzales E."/>
            <person name="Havlak P."/>
            <person name="Hellsten U."/>
            <person name="Kuo D.H."/>
            <person name="Larsson T."/>
            <person name="Lv J."/>
            <person name="Arendt D."/>
            <person name="Savage R."/>
            <person name="Osoegawa K."/>
            <person name="de Jong P."/>
            <person name="Grimwood J."/>
            <person name="Chapman J.A."/>
            <person name="Shapiro H."/>
            <person name="Aerts A."/>
            <person name="Otillar R.P."/>
            <person name="Terry A.Y."/>
            <person name="Boore J.L."/>
            <person name="Grigoriev I.V."/>
            <person name="Lindberg D.R."/>
            <person name="Seaver E.C."/>
            <person name="Weisblat D.A."/>
            <person name="Putnam N.H."/>
            <person name="Rokhsar D.S."/>
        </authorList>
    </citation>
    <scope>NUCLEOTIDE SEQUENCE</scope>
    <source>
        <strain evidence="2 4">I ESC-2004</strain>
    </source>
</reference>
<evidence type="ECO:0000313" key="3">
    <source>
        <dbReference type="EnsemblMetazoa" id="CapteP204732"/>
    </source>
</evidence>